<evidence type="ECO:0000256" key="1">
    <source>
        <dbReference type="SAM" id="MobiDB-lite"/>
    </source>
</evidence>
<accession>A0AAJ0ACU9</accession>
<dbReference type="AlphaFoldDB" id="A0AAJ0ACU9"/>
<feature type="compositionally biased region" description="Low complexity" evidence="1">
    <location>
        <begin position="40"/>
        <end position="52"/>
    </location>
</feature>
<evidence type="ECO:0000313" key="2">
    <source>
        <dbReference type="EMBL" id="KAK1671576.1"/>
    </source>
</evidence>
<evidence type="ECO:0000313" key="3">
    <source>
        <dbReference type="Proteomes" id="UP001224890"/>
    </source>
</evidence>
<proteinExistence type="predicted"/>
<feature type="compositionally biased region" description="Polar residues" evidence="1">
    <location>
        <begin position="9"/>
        <end position="31"/>
    </location>
</feature>
<dbReference type="Proteomes" id="UP001224890">
    <property type="component" value="Unassembled WGS sequence"/>
</dbReference>
<name>A0AAJ0ACU9_9PEZI</name>
<reference evidence="2" key="1">
    <citation type="submission" date="2021-06" db="EMBL/GenBank/DDBJ databases">
        <title>Comparative genomics, transcriptomics and evolutionary studies reveal genomic signatures of adaptation to plant cell wall in hemibiotrophic fungi.</title>
        <authorList>
            <consortium name="DOE Joint Genome Institute"/>
            <person name="Baroncelli R."/>
            <person name="Diaz J.F."/>
            <person name="Benocci T."/>
            <person name="Peng M."/>
            <person name="Battaglia E."/>
            <person name="Haridas S."/>
            <person name="Andreopoulos W."/>
            <person name="Labutti K."/>
            <person name="Pangilinan J."/>
            <person name="Floch G.L."/>
            <person name="Makela M.R."/>
            <person name="Henrissat B."/>
            <person name="Grigoriev I.V."/>
            <person name="Crouch J.A."/>
            <person name="De Vries R.P."/>
            <person name="Sukno S.A."/>
            <person name="Thon M.R."/>
        </authorList>
    </citation>
    <scope>NUCLEOTIDE SEQUENCE</scope>
    <source>
        <strain evidence="2">CBS 193.32</strain>
    </source>
</reference>
<keyword evidence="3" id="KW-1185">Reference proteome</keyword>
<dbReference type="GeneID" id="85462942"/>
<organism evidence="2 3">
    <name type="scientific">Colletotrichum godetiae</name>
    <dbReference type="NCBI Taxonomy" id="1209918"/>
    <lineage>
        <taxon>Eukaryota</taxon>
        <taxon>Fungi</taxon>
        <taxon>Dikarya</taxon>
        <taxon>Ascomycota</taxon>
        <taxon>Pezizomycotina</taxon>
        <taxon>Sordariomycetes</taxon>
        <taxon>Hypocreomycetidae</taxon>
        <taxon>Glomerellales</taxon>
        <taxon>Glomerellaceae</taxon>
        <taxon>Colletotrichum</taxon>
        <taxon>Colletotrichum acutatum species complex</taxon>
    </lineage>
</organism>
<dbReference type="RefSeq" id="XP_060425579.1">
    <property type="nucleotide sequence ID" value="XM_060578416.1"/>
</dbReference>
<gene>
    <name evidence="2" type="ORF">BDP55DRAFT_718749</name>
</gene>
<dbReference type="EMBL" id="JAHMHR010000045">
    <property type="protein sequence ID" value="KAK1671576.1"/>
    <property type="molecule type" value="Genomic_DNA"/>
</dbReference>
<comment type="caution">
    <text evidence="2">The sequence shown here is derived from an EMBL/GenBank/DDBJ whole genome shotgun (WGS) entry which is preliminary data.</text>
</comment>
<feature type="region of interest" description="Disordered" evidence="1">
    <location>
        <begin position="1"/>
        <end position="79"/>
    </location>
</feature>
<protein>
    <submittedName>
        <fullName evidence="2">Uncharacterized protein</fullName>
    </submittedName>
</protein>
<sequence length="332" mass="35322">MDHRDIHEQQQQSSDTNLNHMTNAPTPNNLSAHDDHSHHGQQTHGSQQPQHGIISNTMNAHGNHGQYGQLGQDHHRVPDLNSFPVMAPTLSGNSLYNNLPMQLLGGLPVPAQFPIQPVNDPSAQLQQNVPTQAHGQALGQSLQQYVPNAVVVAGFSNNLLNAIVASQAPTVPQPSISGLSAPRACSKCRKNGNVAWNTRWRNPDAEVLVRKTFATCNHCKWSPNLANETALEWVRNNAPWLEDDVNAFCSCYWGVPGNHPHPMCIVRTRVSAAAAAAAPAPIPAVLAPAAPAAPASAAPAGPVAPVAPMGPATDADADDGDLQLFVGQDEYN</sequence>